<keyword evidence="1" id="KW-0460">Magnesium</keyword>
<proteinExistence type="predicted"/>
<dbReference type="EMBL" id="SACN01000001">
    <property type="protein sequence ID" value="RVT94538.1"/>
    <property type="molecule type" value="Genomic_DNA"/>
</dbReference>
<dbReference type="Gene3D" id="3.90.550.10">
    <property type="entry name" value="Spore Coat Polysaccharide Biosynthesis Protein SpsA, Chain A"/>
    <property type="match status" value="1"/>
</dbReference>
<accession>A0A437MA91</accession>
<dbReference type="OrthoDB" id="159246at2"/>
<reference evidence="3 4" key="1">
    <citation type="submission" date="2019-01" db="EMBL/GenBank/DDBJ databases">
        <authorList>
            <person name="Chen W.-M."/>
        </authorList>
    </citation>
    <scope>NUCLEOTIDE SEQUENCE [LARGE SCALE GENOMIC DNA]</scope>
    <source>
        <strain evidence="3 4">CCP-7</strain>
    </source>
</reference>
<dbReference type="Pfam" id="PF12804">
    <property type="entry name" value="NTP_transf_3"/>
    <property type="match status" value="1"/>
</dbReference>
<evidence type="ECO:0000259" key="2">
    <source>
        <dbReference type="Pfam" id="PF12804"/>
    </source>
</evidence>
<organism evidence="3 4">
    <name type="scientific">Sphingomonas crocodyli</name>
    <dbReference type="NCBI Taxonomy" id="1979270"/>
    <lineage>
        <taxon>Bacteria</taxon>
        <taxon>Pseudomonadati</taxon>
        <taxon>Pseudomonadota</taxon>
        <taxon>Alphaproteobacteria</taxon>
        <taxon>Sphingomonadales</taxon>
        <taxon>Sphingomonadaceae</taxon>
        <taxon>Sphingomonas</taxon>
    </lineage>
</organism>
<evidence type="ECO:0000313" key="4">
    <source>
        <dbReference type="Proteomes" id="UP000282971"/>
    </source>
</evidence>
<gene>
    <name evidence="3" type="ORF">EOD43_12080</name>
</gene>
<evidence type="ECO:0000313" key="3">
    <source>
        <dbReference type="EMBL" id="RVT94538.1"/>
    </source>
</evidence>
<dbReference type="InterPro" id="IPR029044">
    <property type="entry name" value="Nucleotide-diphossugar_trans"/>
</dbReference>
<feature type="domain" description="MobA-like NTP transferase" evidence="2">
    <location>
        <begin position="22"/>
        <end position="140"/>
    </location>
</feature>
<dbReference type="GO" id="GO:0016779">
    <property type="term" value="F:nucleotidyltransferase activity"/>
    <property type="evidence" value="ECO:0007669"/>
    <property type="project" value="UniProtKB-ARBA"/>
</dbReference>
<dbReference type="AlphaFoldDB" id="A0A437MA91"/>
<evidence type="ECO:0000256" key="1">
    <source>
        <dbReference type="ARBA" id="ARBA00022842"/>
    </source>
</evidence>
<dbReference type="SUPFAM" id="SSF53448">
    <property type="entry name" value="Nucleotide-diphospho-sugar transferases"/>
    <property type="match status" value="1"/>
</dbReference>
<name>A0A437MA91_9SPHN</name>
<dbReference type="Proteomes" id="UP000282971">
    <property type="component" value="Unassembled WGS sequence"/>
</dbReference>
<dbReference type="InterPro" id="IPR025877">
    <property type="entry name" value="MobA-like_NTP_Trfase"/>
</dbReference>
<dbReference type="RefSeq" id="WP_127744112.1">
    <property type="nucleotide sequence ID" value="NZ_SACN01000001.1"/>
</dbReference>
<protein>
    <recommendedName>
        <fullName evidence="2">MobA-like NTP transferase domain-containing protein</fullName>
    </recommendedName>
</protein>
<keyword evidence="4" id="KW-1185">Reference proteome</keyword>
<comment type="caution">
    <text evidence="3">The sequence shown here is derived from an EMBL/GenBank/DDBJ whole genome shotgun (WGS) entry which is preliminary data.</text>
</comment>
<sequence length="267" mass="28540">MNDTRLTIILLAGQRPGVDPLASHFGIERKALVPVAGRPMLDRVAQTLLKRDDVGRLVIVGQAPEGFFEHPQTRWLRGDPRVETHDGPGSIVEAILGAIAARGLQWPILVTTADNVLLSNAMVDAFVAGAAGADIGVALVERRTLEAAYPGNKRTWLRFRGGAYSGANLFWLGGSGAEKALGVWRGIEQQRKKARAVLGAFGYGLALLIGLRIASLDQAIAIAGRRLGIRAKAVVLPQAEACIDVDKLSDHELVEAIFAARTLLPPN</sequence>